<evidence type="ECO:0000313" key="3">
    <source>
        <dbReference type="EMBL" id="KAK3329864.1"/>
    </source>
</evidence>
<dbReference type="InterPro" id="IPR011598">
    <property type="entry name" value="bHLH_dom"/>
</dbReference>
<feature type="compositionally biased region" description="Basic residues" evidence="1">
    <location>
        <begin position="152"/>
        <end position="165"/>
    </location>
</feature>
<evidence type="ECO:0000256" key="1">
    <source>
        <dbReference type="SAM" id="MobiDB-lite"/>
    </source>
</evidence>
<evidence type="ECO:0000313" key="4">
    <source>
        <dbReference type="Proteomes" id="UP001283341"/>
    </source>
</evidence>
<accession>A0AAE0IRN3</accession>
<feature type="region of interest" description="Disordered" evidence="1">
    <location>
        <begin position="135"/>
        <end position="242"/>
    </location>
</feature>
<feature type="compositionally biased region" description="Basic and acidic residues" evidence="1">
    <location>
        <begin position="219"/>
        <end position="242"/>
    </location>
</feature>
<feature type="region of interest" description="Disordered" evidence="1">
    <location>
        <begin position="313"/>
        <end position="332"/>
    </location>
</feature>
<keyword evidence="4" id="KW-1185">Reference proteome</keyword>
<dbReference type="EMBL" id="JAUEDM010000001">
    <property type="protein sequence ID" value="KAK3329864.1"/>
    <property type="molecule type" value="Genomic_DNA"/>
</dbReference>
<feature type="compositionally biased region" description="Polar residues" evidence="1">
    <location>
        <begin position="135"/>
        <end position="149"/>
    </location>
</feature>
<dbReference type="AlphaFoldDB" id="A0AAE0IRN3"/>
<dbReference type="PANTHER" id="PTHR47336:SF4">
    <property type="entry name" value="BHLH TRANSCRIPTION FACTOR (EUROFUNG)"/>
    <property type="match status" value="1"/>
</dbReference>
<comment type="caution">
    <text evidence="3">The sequence shown here is derived from an EMBL/GenBank/DDBJ whole genome shotgun (WGS) entry which is preliminary data.</text>
</comment>
<name>A0AAE0IRN3_9PEZI</name>
<dbReference type="Proteomes" id="UP001283341">
    <property type="component" value="Unassembled WGS sequence"/>
</dbReference>
<gene>
    <name evidence="3" type="ORF">B0H66DRAFT_39976</name>
</gene>
<dbReference type="Gene3D" id="4.10.280.10">
    <property type="entry name" value="Helix-loop-helix DNA-binding domain"/>
    <property type="match status" value="1"/>
</dbReference>
<dbReference type="PANTHER" id="PTHR47336">
    <property type="entry name" value="TRANSCRIPTION FACTOR HMS1-RELATED"/>
    <property type="match status" value="1"/>
</dbReference>
<reference evidence="3" key="1">
    <citation type="journal article" date="2023" name="Mol. Phylogenet. Evol.">
        <title>Genome-scale phylogeny and comparative genomics of the fungal order Sordariales.</title>
        <authorList>
            <person name="Hensen N."/>
            <person name="Bonometti L."/>
            <person name="Westerberg I."/>
            <person name="Brannstrom I.O."/>
            <person name="Guillou S."/>
            <person name="Cros-Aarteil S."/>
            <person name="Calhoun S."/>
            <person name="Haridas S."/>
            <person name="Kuo A."/>
            <person name="Mondo S."/>
            <person name="Pangilinan J."/>
            <person name="Riley R."/>
            <person name="LaButti K."/>
            <person name="Andreopoulos B."/>
            <person name="Lipzen A."/>
            <person name="Chen C."/>
            <person name="Yan M."/>
            <person name="Daum C."/>
            <person name="Ng V."/>
            <person name="Clum A."/>
            <person name="Steindorff A."/>
            <person name="Ohm R.A."/>
            <person name="Martin F."/>
            <person name="Silar P."/>
            <person name="Natvig D.O."/>
            <person name="Lalanne C."/>
            <person name="Gautier V."/>
            <person name="Ament-Velasquez S.L."/>
            <person name="Kruys A."/>
            <person name="Hutchinson M.I."/>
            <person name="Powell A.J."/>
            <person name="Barry K."/>
            <person name="Miller A.N."/>
            <person name="Grigoriev I.V."/>
            <person name="Debuchy R."/>
            <person name="Gladieux P."/>
            <person name="Hiltunen Thoren M."/>
            <person name="Johannesson H."/>
        </authorList>
    </citation>
    <scope>NUCLEOTIDE SEQUENCE</scope>
    <source>
        <strain evidence="3">CBS 118394</strain>
    </source>
</reference>
<proteinExistence type="predicted"/>
<dbReference type="SMART" id="SM00353">
    <property type="entry name" value="HLH"/>
    <property type="match status" value="1"/>
</dbReference>
<dbReference type="InterPro" id="IPR036638">
    <property type="entry name" value="HLH_DNA-bd_sf"/>
</dbReference>
<dbReference type="Pfam" id="PF00010">
    <property type="entry name" value="HLH"/>
    <property type="match status" value="1"/>
</dbReference>
<dbReference type="PROSITE" id="PS50888">
    <property type="entry name" value="BHLH"/>
    <property type="match status" value="1"/>
</dbReference>
<reference evidence="3" key="2">
    <citation type="submission" date="2023-06" db="EMBL/GenBank/DDBJ databases">
        <authorList>
            <consortium name="Lawrence Berkeley National Laboratory"/>
            <person name="Haridas S."/>
            <person name="Hensen N."/>
            <person name="Bonometti L."/>
            <person name="Westerberg I."/>
            <person name="Brannstrom I.O."/>
            <person name="Guillou S."/>
            <person name="Cros-Aarteil S."/>
            <person name="Calhoun S."/>
            <person name="Kuo A."/>
            <person name="Mondo S."/>
            <person name="Pangilinan J."/>
            <person name="Riley R."/>
            <person name="Labutti K."/>
            <person name="Andreopoulos B."/>
            <person name="Lipzen A."/>
            <person name="Chen C."/>
            <person name="Yanf M."/>
            <person name="Daum C."/>
            <person name="Ng V."/>
            <person name="Clum A."/>
            <person name="Steindorff A."/>
            <person name="Ohm R."/>
            <person name="Martin F."/>
            <person name="Silar P."/>
            <person name="Natvig D."/>
            <person name="Lalanne C."/>
            <person name="Gautier V."/>
            <person name="Ament-Velasquez S.L."/>
            <person name="Kruys A."/>
            <person name="Hutchinson M.I."/>
            <person name="Powell A.J."/>
            <person name="Barry K."/>
            <person name="Miller A.N."/>
            <person name="Grigoriev I.V."/>
            <person name="Debuchy R."/>
            <person name="Gladieux P."/>
            <person name="Thoren M.H."/>
            <person name="Johannesson H."/>
        </authorList>
    </citation>
    <scope>NUCLEOTIDE SEQUENCE</scope>
    <source>
        <strain evidence="3">CBS 118394</strain>
    </source>
</reference>
<organism evidence="3 4">
    <name type="scientific">Apodospora peruviana</name>
    <dbReference type="NCBI Taxonomy" id="516989"/>
    <lineage>
        <taxon>Eukaryota</taxon>
        <taxon>Fungi</taxon>
        <taxon>Dikarya</taxon>
        <taxon>Ascomycota</taxon>
        <taxon>Pezizomycotina</taxon>
        <taxon>Sordariomycetes</taxon>
        <taxon>Sordariomycetidae</taxon>
        <taxon>Sordariales</taxon>
        <taxon>Lasiosphaeriaceae</taxon>
        <taxon>Apodospora</taxon>
    </lineage>
</organism>
<evidence type="ECO:0000259" key="2">
    <source>
        <dbReference type="PROSITE" id="PS50888"/>
    </source>
</evidence>
<dbReference type="SUPFAM" id="SSF47459">
    <property type="entry name" value="HLH, helix-loop-helix DNA-binding domain"/>
    <property type="match status" value="1"/>
</dbReference>
<dbReference type="InterPro" id="IPR052099">
    <property type="entry name" value="Regulatory_TF_Diverse"/>
</dbReference>
<sequence>MSGYPGTLDSPAFANSIAIPSGHFQYHASPALDSAWSPNTPAPPGAVDSLSGYFSNATGPPSYADSASISPMGMATDWSYGASTMSPGYLGLGLGWPARHSAGELSTPSLDEHVLHQQDSFDTLLAAKSECASDLTQEGSETARPQGSQKARGGRKSKLTTTKKRQQSESSVGASALAKQEGRRRSTASRESPQQSSPPPAPALRTATRRQPSARPSHKPGESAEDQRLRTSHNRVEKEYRNRLHKEFERLLEVLPEGEIKHVGDVGAEEGSDSSRPAGKVGVGRPGRRLSKADVLGKATTFIESLEGETERLRQEMREVEDRVKARKSDGS</sequence>
<dbReference type="GO" id="GO:0046983">
    <property type="term" value="F:protein dimerization activity"/>
    <property type="evidence" value="ECO:0007669"/>
    <property type="project" value="InterPro"/>
</dbReference>
<feature type="domain" description="BHLH" evidence="2">
    <location>
        <begin position="228"/>
        <end position="306"/>
    </location>
</feature>
<feature type="region of interest" description="Disordered" evidence="1">
    <location>
        <begin position="265"/>
        <end position="288"/>
    </location>
</feature>
<protein>
    <recommendedName>
        <fullName evidence="2">BHLH domain-containing protein</fullName>
    </recommendedName>
</protein>